<dbReference type="EMBL" id="JYDH01000139">
    <property type="protein sequence ID" value="KRY30516.1"/>
    <property type="molecule type" value="Genomic_DNA"/>
</dbReference>
<protein>
    <submittedName>
        <fullName evidence="1">Uncharacterized protein</fullName>
    </submittedName>
</protein>
<keyword evidence="2" id="KW-1185">Reference proteome</keyword>
<proteinExistence type="predicted"/>
<reference evidence="1 2" key="1">
    <citation type="submission" date="2015-01" db="EMBL/GenBank/DDBJ databases">
        <title>Evolution of Trichinella species and genotypes.</title>
        <authorList>
            <person name="Korhonen P.K."/>
            <person name="Edoardo P."/>
            <person name="Giuseppe L.R."/>
            <person name="Gasser R.B."/>
        </authorList>
    </citation>
    <scope>NUCLEOTIDE SEQUENCE [LARGE SCALE GENOMIC DNA]</scope>
    <source>
        <strain evidence="1">ISS3</strain>
    </source>
</reference>
<dbReference type="AlphaFoldDB" id="A0A0V1B0G4"/>
<organism evidence="1 2">
    <name type="scientific">Trichinella spiralis</name>
    <name type="common">Trichina worm</name>
    <dbReference type="NCBI Taxonomy" id="6334"/>
    <lineage>
        <taxon>Eukaryota</taxon>
        <taxon>Metazoa</taxon>
        <taxon>Ecdysozoa</taxon>
        <taxon>Nematoda</taxon>
        <taxon>Enoplea</taxon>
        <taxon>Dorylaimia</taxon>
        <taxon>Trichinellida</taxon>
        <taxon>Trichinellidae</taxon>
        <taxon>Trichinella</taxon>
    </lineage>
</organism>
<accession>A0A0V1B0G4</accession>
<gene>
    <name evidence="1" type="ORF">T01_11163</name>
</gene>
<comment type="caution">
    <text evidence="1">The sequence shown here is derived from an EMBL/GenBank/DDBJ whole genome shotgun (WGS) entry which is preliminary data.</text>
</comment>
<dbReference type="InParanoid" id="A0A0V1B0G4"/>
<sequence>MRSRAAAGTIPQSCTTPVLDRLCCCKPAHPCRNKHNARPKRTGGQRPCVRELKSARRKNGPVSSAWPSRHPEHCVNCQHPSLCLPIPSPDDDHRTDSHNYSILFQNASITIHISKYITSAKIDSIEFIYCKRTFVIFYLDERLFSVCYFKQYEKMIGFPFYWNFVQFDWVIELVILGSRNIFDGFLLLNEDLLLAKSLAKALLAKKAFWNFEAFNTITGFGAVG</sequence>
<evidence type="ECO:0000313" key="2">
    <source>
        <dbReference type="Proteomes" id="UP000054776"/>
    </source>
</evidence>
<evidence type="ECO:0000313" key="1">
    <source>
        <dbReference type="EMBL" id="KRY30516.1"/>
    </source>
</evidence>
<dbReference type="Proteomes" id="UP000054776">
    <property type="component" value="Unassembled WGS sequence"/>
</dbReference>
<name>A0A0V1B0G4_TRISP</name>